<sequence>MAKRYTTHRGTKPHDPTLELVQRRCLLRGKHSSVLGALRVGESAIRNPLRDQLGMLKADTREVPDDYPTPIAEIGVPFDMDAKKPYGFDGNSKYTDQTRSLNGADGKKRDQLDDMDVLALWSMDAANLDREERVDARNDPAHMLNSRSFDSCWDLVRQAVRFRGRRCERGWNAGEALAGTLTYIDFDISKALLEPKIKVTTNDRPWGGKTPIRSSLSGMGEDEEELSTEIYIPPGALRRRPGDDDDATVVVHMRQESKPSVDSSVPVERRRTTPCRARAYTTGTLIPILPTPSSEPAATSPAMLPIPLAAQSIIDTLVESEMLAHEVEASEGKWELDRQVLRWWYEVPEKANKS</sequence>
<accession>A0A0K6FUG8</accession>
<dbReference type="EMBL" id="CYGV01000913">
    <property type="protein sequence ID" value="CUA69697.1"/>
    <property type="molecule type" value="Genomic_DNA"/>
</dbReference>
<protein>
    <submittedName>
        <fullName evidence="2">Uncharacterized protein</fullName>
    </submittedName>
</protein>
<evidence type="ECO:0000313" key="3">
    <source>
        <dbReference type="Proteomes" id="UP000044841"/>
    </source>
</evidence>
<proteinExistence type="predicted"/>
<gene>
    <name evidence="2" type="ORF">RSOLAG22IIIB_08623</name>
</gene>
<evidence type="ECO:0000256" key="1">
    <source>
        <dbReference type="SAM" id="MobiDB-lite"/>
    </source>
</evidence>
<organism evidence="2 3">
    <name type="scientific">Rhizoctonia solani</name>
    <dbReference type="NCBI Taxonomy" id="456999"/>
    <lineage>
        <taxon>Eukaryota</taxon>
        <taxon>Fungi</taxon>
        <taxon>Dikarya</taxon>
        <taxon>Basidiomycota</taxon>
        <taxon>Agaricomycotina</taxon>
        <taxon>Agaricomycetes</taxon>
        <taxon>Cantharellales</taxon>
        <taxon>Ceratobasidiaceae</taxon>
        <taxon>Rhizoctonia</taxon>
    </lineage>
</organism>
<name>A0A0K6FUG8_9AGAM</name>
<keyword evidence="3" id="KW-1185">Reference proteome</keyword>
<evidence type="ECO:0000313" key="2">
    <source>
        <dbReference type="EMBL" id="CUA69697.1"/>
    </source>
</evidence>
<reference evidence="2 3" key="1">
    <citation type="submission" date="2015-07" db="EMBL/GenBank/DDBJ databases">
        <authorList>
            <person name="Noorani M."/>
        </authorList>
    </citation>
    <scope>NUCLEOTIDE SEQUENCE [LARGE SCALE GENOMIC DNA]</scope>
    <source>
        <strain evidence="2">BBA 69670</strain>
    </source>
</reference>
<feature type="region of interest" description="Disordered" evidence="1">
    <location>
        <begin position="204"/>
        <end position="224"/>
    </location>
</feature>
<dbReference type="AlphaFoldDB" id="A0A0K6FUG8"/>
<dbReference type="Proteomes" id="UP000044841">
    <property type="component" value="Unassembled WGS sequence"/>
</dbReference>